<dbReference type="GO" id="GO:0016603">
    <property type="term" value="F:glutaminyl-peptide cyclotransferase activity"/>
    <property type="evidence" value="ECO:0007669"/>
    <property type="project" value="InterPro"/>
</dbReference>
<name>A0A7J7MRY0_9MAGN</name>
<dbReference type="Pfam" id="PF05096">
    <property type="entry name" value="Glu_cyclase_2"/>
    <property type="match status" value="1"/>
</dbReference>
<dbReference type="EMBL" id="JACGCM010001272">
    <property type="protein sequence ID" value="KAF6157636.1"/>
    <property type="molecule type" value="Genomic_DNA"/>
</dbReference>
<protein>
    <recommendedName>
        <fullName evidence="4">Glutaminyl-peptide cyclotransferase</fullName>
    </recommendedName>
</protein>
<gene>
    <name evidence="2" type="ORF">GIB67_037209</name>
</gene>
<evidence type="ECO:0000256" key="1">
    <source>
        <dbReference type="SAM" id="MobiDB-lite"/>
    </source>
</evidence>
<dbReference type="SUPFAM" id="SSF63825">
    <property type="entry name" value="YWTD domain"/>
    <property type="match status" value="1"/>
</dbReference>
<dbReference type="PANTHER" id="PTHR31270:SF1">
    <property type="entry name" value="GLUTAMINYL-PEPTIDE CYCLOTRANSFERASE"/>
    <property type="match status" value="1"/>
</dbReference>
<comment type="caution">
    <text evidence="2">The sequence shown here is derived from an EMBL/GenBank/DDBJ whole genome shotgun (WGS) entry which is preliminary data.</text>
</comment>
<feature type="compositionally biased region" description="Low complexity" evidence="1">
    <location>
        <begin position="16"/>
        <end position="29"/>
    </location>
</feature>
<keyword evidence="3" id="KW-1185">Reference proteome</keyword>
<feature type="region of interest" description="Disordered" evidence="1">
    <location>
        <begin position="1"/>
        <end position="29"/>
    </location>
</feature>
<dbReference type="PANTHER" id="PTHR31270">
    <property type="entry name" value="GLUTAMINYL-PEPTIDE CYCLOTRANSFERASE"/>
    <property type="match status" value="1"/>
</dbReference>
<dbReference type="AlphaFoldDB" id="A0A7J7MRY0"/>
<dbReference type="InterPro" id="IPR007788">
    <property type="entry name" value="QCT"/>
</dbReference>
<dbReference type="OrthoDB" id="409395at2759"/>
<evidence type="ECO:0000313" key="2">
    <source>
        <dbReference type="EMBL" id="KAF6157636.1"/>
    </source>
</evidence>
<dbReference type="Proteomes" id="UP000541444">
    <property type="component" value="Unassembled WGS sequence"/>
</dbReference>
<organism evidence="2 3">
    <name type="scientific">Kingdonia uniflora</name>
    <dbReference type="NCBI Taxonomy" id="39325"/>
    <lineage>
        <taxon>Eukaryota</taxon>
        <taxon>Viridiplantae</taxon>
        <taxon>Streptophyta</taxon>
        <taxon>Embryophyta</taxon>
        <taxon>Tracheophyta</taxon>
        <taxon>Spermatophyta</taxon>
        <taxon>Magnoliopsida</taxon>
        <taxon>Ranunculales</taxon>
        <taxon>Circaeasteraceae</taxon>
        <taxon>Kingdonia</taxon>
    </lineage>
</organism>
<evidence type="ECO:0000313" key="3">
    <source>
        <dbReference type="Proteomes" id="UP000541444"/>
    </source>
</evidence>
<accession>A0A7J7MRY0</accession>
<sequence length="326" mass="36598">MATSGSTKKKLRRPNSQHSSPSSMGSPSSLLNLRRRTLFLSITLVSSALVFILLVSGTSKESNFDALSSQFYSIEVVNEFPHDPKAFTQGLLYGGNDTLFESTGLYKESSVRKVHLQSGKVEEVQNMDGSYFGEGLTLLGERLFQVTWLEKTGFIYDRHNLSKFEKFTHQMQDGWGLATDGEILFGSDGSSILYQLDSETLKVKEKVKVRYKGHEVYNLNELEYVNGEVWANLWGTDCIAKISHKDGIVLGWIILPELRKRLLSAGNRGIDVLNGIAWDSEKKRLFVTGKLWPTLYEIKLHPVSGQHDGAAEQLCLRRPAFSNEDP</sequence>
<proteinExistence type="predicted"/>
<reference evidence="2 3" key="1">
    <citation type="journal article" date="2020" name="IScience">
        <title>Genome Sequencing of the Endangered Kingdonia uniflora (Circaeasteraceae, Ranunculales) Reveals Potential Mechanisms of Evolutionary Specialization.</title>
        <authorList>
            <person name="Sun Y."/>
            <person name="Deng T."/>
            <person name="Zhang A."/>
            <person name="Moore M.J."/>
            <person name="Landis J.B."/>
            <person name="Lin N."/>
            <person name="Zhang H."/>
            <person name="Zhang X."/>
            <person name="Huang J."/>
            <person name="Zhang X."/>
            <person name="Sun H."/>
            <person name="Wang H."/>
        </authorList>
    </citation>
    <scope>NUCLEOTIDE SEQUENCE [LARGE SCALE GENOMIC DNA]</scope>
    <source>
        <strain evidence="2">TB1705</strain>
        <tissue evidence="2">Leaf</tissue>
    </source>
</reference>
<evidence type="ECO:0008006" key="4">
    <source>
        <dbReference type="Google" id="ProtNLM"/>
    </source>
</evidence>